<reference evidence="3" key="1">
    <citation type="submission" date="2016-10" db="EMBL/GenBank/DDBJ databases">
        <authorList>
            <person name="Varghese N."/>
            <person name="Submissions S."/>
        </authorList>
    </citation>
    <scope>NUCLEOTIDE SEQUENCE [LARGE SCALE GENOMIC DNA]</scope>
    <source>
        <strain evidence="3">DSM 6150</strain>
    </source>
</reference>
<dbReference type="RefSeq" id="WP_177187708.1">
    <property type="nucleotide sequence ID" value="NZ_FOVE01000001.1"/>
</dbReference>
<dbReference type="Gene3D" id="1.10.3210.10">
    <property type="entry name" value="Hypothetical protein af1432"/>
    <property type="match status" value="1"/>
</dbReference>
<sequence>MKLEDVFEQTHRLPTVPKVVHELIDSFGKPGIDLGDIASKIALDQVIAAKTLRLANSAHFATTHRIGSLHEAAMVLGFTTLRTLVVASGITGAFVATQNFDRRQFWRNSLEVAAYCRWLASLCKQDTEAAFTCGLIHNIGELLLHVVAPDIAIRIDKWTAEGGDRQALEDANIGFDYIEIGAELARRWSFPESFRLAILHQAAPLTHPECGSLGLILNLAISLSKLTRQAHAPEEIMAALPQDILAALNIDPAEFAARLADGIEETRTIEELVN</sequence>
<evidence type="ECO:0000259" key="1">
    <source>
        <dbReference type="PROSITE" id="PS51833"/>
    </source>
</evidence>
<dbReference type="Proteomes" id="UP000242869">
    <property type="component" value="Unassembled WGS sequence"/>
</dbReference>
<keyword evidence="3" id="KW-1185">Reference proteome</keyword>
<dbReference type="PROSITE" id="PS51833">
    <property type="entry name" value="HDOD"/>
    <property type="match status" value="1"/>
</dbReference>
<feature type="domain" description="HDOD" evidence="1">
    <location>
        <begin position="13"/>
        <end position="204"/>
    </location>
</feature>
<dbReference type="SUPFAM" id="SSF109604">
    <property type="entry name" value="HD-domain/PDEase-like"/>
    <property type="match status" value="1"/>
</dbReference>
<dbReference type="EMBL" id="FOVE01000001">
    <property type="protein sequence ID" value="SFM94489.1"/>
    <property type="molecule type" value="Genomic_DNA"/>
</dbReference>
<gene>
    <name evidence="2" type="ORF">SAMN05660284_00057</name>
</gene>
<accession>A0A1I4UZP9</accession>
<evidence type="ECO:0000313" key="2">
    <source>
        <dbReference type="EMBL" id="SFM94489.1"/>
    </source>
</evidence>
<dbReference type="InterPro" id="IPR052340">
    <property type="entry name" value="RNase_Y/CdgJ"/>
</dbReference>
<evidence type="ECO:0000313" key="3">
    <source>
        <dbReference type="Proteomes" id="UP000242869"/>
    </source>
</evidence>
<protein>
    <submittedName>
        <fullName evidence="2">HD-like signal output (HDOD) domain, no enzymatic activity</fullName>
    </submittedName>
</protein>
<dbReference type="PANTHER" id="PTHR33525:SF6">
    <property type="entry name" value="HDOD DOMAIN-CONTAINING PROTEIN"/>
    <property type="match status" value="1"/>
</dbReference>
<dbReference type="PANTHER" id="PTHR33525">
    <property type="match status" value="1"/>
</dbReference>
<dbReference type="STRING" id="83765.SAMN05660284_00057"/>
<name>A0A1I4UZP9_9NEIS</name>
<dbReference type="AlphaFoldDB" id="A0A1I4UZP9"/>
<dbReference type="Pfam" id="PF08668">
    <property type="entry name" value="HDOD"/>
    <property type="match status" value="1"/>
</dbReference>
<proteinExistence type="predicted"/>
<dbReference type="InterPro" id="IPR013976">
    <property type="entry name" value="HDOD"/>
</dbReference>
<organism evidence="2 3">
    <name type="scientific">Formivibrio citricus</name>
    <dbReference type="NCBI Taxonomy" id="83765"/>
    <lineage>
        <taxon>Bacteria</taxon>
        <taxon>Pseudomonadati</taxon>
        <taxon>Pseudomonadota</taxon>
        <taxon>Betaproteobacteria</taxon>
        <taxon>Neisseriales</taxon>
        <taxon>Chitinibacteraceae</taxon>
        <taxon>Formivibrio</taxon>
    </lineage>
</organism>